<dbReference type="InterPro" id="IPR036890">
    <property type="entry name" value="HATPase_C_sf"/>
</dbReference>
<dbReference type="CDD" id="cd00075">
    <property type="entry name" value="HATPase"/>
    <property type="match status" value="1"/>
</dbReference>
<dbReference type="SUPFAM" id="SSF55874">
    <property type="entry name" value="ATPase domain of HSP90 chaperone/DNA topoisomerase II/histidine kinase"/>
    <property type="match status" value="1"/>
</dbReference>
<dbReference type="Gene3D" id="3.30.565.10">
    <property type="entry name" value="Histidine kinase-like ATPase, C-terminal domain"/>
    <property type="match status" value="1"/>
</dbReference>
<comment type="caution">
    <text evidence="3">The sequence shown here is derived from an EMBL/GenBank/DDBJ whole genome shotgun (WGS) entry which is preliminary data.</text>
</comment>
<dbReference type="AlphaFoldDB" id="A0A7J4X2N2"/>
<keyword evidence="3" id="KW-0547">Nucleotide-binding</keyword>
<evidence type="ECO:0000313" key="4">
    <source>
        <dbReference type="Proteomes" id="UP000436911"/>
    </source>
</evidence>
<evidence type="ECO:0000259" key="2">
    <source>
        <dbReference type="Pfam" id="PF02518"/>
    </source>
</evidence>
<feature type="non-terminal residue" evidence="3">
    <location>
        <position position="1"/>
    </location>
</feature>
<feature type="region of interest" description="Disordered" evidence="1">
    <location>
        <begin position="1"/>
        <end position="40"/>
    </location>
</feature>
<sequence length="78" mass="8509">PSRPTNPKAQTSWRSSGREFKPDSSGTGPSMTKRRYTPSPGVVTVTVETLADTVQLTVEDSGPGIAPAEHEQVFERFY</sequence>
<gene>
    <name evidence="3" type="ORF">DXT89_17870</name>
</gene>
<evidence type="ECO:0000313" key="3">
    <source>
        <dbReference type="EMBL" id="KAA3525427.1"/>
    </source>
</evidence>
<dbReference type="EMBL" id="QUSG01000010">
    <property type="protein sequence ID" value="KAA3525427.1"/>
    <property type="molecule type" value="Genomic_DNA"/>
</dbReference>
<feature type="domain" description="Histidine kinase/HSP90-like ATPase" evidence="2">
    <location>
        <begin position="35"/>
        <end position="78"/>
    </location>
</feature>
<dbReference type="InterPro" id="IPR003594">
    <property type="entry name" value="HATPase_dom"/>
</dbReference>
<feature type="compositionally biased region" description="Polar residues" evidence="1">
    <location>
        <begin position="1"/>
        <end position="15"/>
    </location>
</feature>
<proteinExistence type="predicted"/>
<dbReference type="GO" id="GO:0005524">
    <property type="term" value="F:ATP binding"/>
    <property type="evidence" value="ECO:0007669"/>
    <property type="project" value="UniProtKB-KW"/>
</dbReference>
<protein>
    <submittedName>
        <fullName evidence="3">ATP-binding protein</fullName>
    </submittedName>
</protein>
<name>A0A7J4X2N2_AGRVI</name>
<reference evidence="3 4" key="1">
    <citation type="submission" date="2018-08" db="EMBL/GenBank/DDBJ databases">
        <title>Genome sequencing of Agrobacterium vitis strain ICMP 10754.</title>
        <authorList>
            <person name="Visnovsky S.B."/>
            <person name="Pitman A.R."/>
        </authorList>
    </citation>
    <scope>NUCLEOTIDE SEQUENCE [LARGE SCALE GENOMIC DNA]</scope>
    <source>
        <strain evidence="3 4">ICMP 10754</strain>
    </source>
</reference>
<organism evidence="3 4">
    <name type="scientific">Agrobacterium vitis</name>
    <name type="common">Rhizobium vitis</name>
    <dbReference type="NCBI Taxonomy" id="373"/>
    <lineage>
        <taxon>Bacteria</taxon>
        <taxon>Pseudomonadati</taxon>
        <taxon>Pseudomonadota</taxon>
        <taxon>Alphaproteobacteria</taxon>
        <taxon>Hyphomicrobiales</taxon>
        <taxon>Rhizobiaceae</taxon>
        <taxon>Rhizobium/Agrobacterium group</taxon>
        <taxon>Agrobacterium</taxon>
    </lineage>
</organism>
<dbReference type="Pfam" id="PF02518">
    <property type="entry name" value="HATPase_c"/>
    <property type="match status" value="1"/>
</dbReference>
<accession>A0A7J4X2N2</accession>
<keyword evidence="3" id="KW-0067">ATP-binding</keyword>
<evidence type="ECO:0000256" key="1">
    <source>
        <dbReference type="SAM" id="MobiDB-lite"/>
    </source>
</evidence>
<feature type="non-terminal residue" evidence="3">
    <location>
        <position position="78"/>
    </location>
</feature>
<dbReference type="Proteomes" id="UP000436911">
    <property type="component" value="Unassembled WGS sequence"/>
</dbReference>